<feature type="transmembrane region" description="Helical" evidence="1">
    <location>
        <begin position="76"/>
        <end position="96"/>
    </location>
</feature>
<organism evidence="2 3">
    <name type="scientific">Propioniciclava sinopodophylli</name>
    <dbReference type="NCBI Taxonomy" id="1837344"/>
    <lineage>
        <taxon>Bacteria</taxon>
        <taxon>Bacillati</taxon>
        <taxon>Actinomycetota</taxon>
        <taxon>Actinomycetes</taxon>
        <taxon>Propionibacteriales</taxon>
        <taxon>Propionibacteriaceae</taxon>
        <taxon>Propioniciclava</taxon>
    </lineage>
</organism>
<proteinExistence type="predicted"/>
<keyword evidence="1" id="KW-1133">Transmembrane helix</keyword>
<sequence>MTVQEPGRASRASVVTVLATYAAALVLGGLFGAIGSVIPCSGFLCSIGNAVLGAGVGVLASALIAAVVARRHGVRWWYTPIAYGLPVLAVAGLSWLDGVTGDGLGTALWVLGIGAPVLALAAAAPMRVWVRVLLVVLLAVAVVVVPVLNEAADARDRDRQRRTVVATWRNLDVPVYAPVGRADITVNALGFSTRLGAVQEAWYDMAQPGLAGEARVLLETGPGATSRCDGAHAPHNLGEGVVVLGDPADPTTICRSMGGAKLTLWQDGSQGDWTGARLIGLARDLEATDTQWLEQHLRGR</sequence>
<feature type="transmembrane region" description="Helical" evidence="1">
    <location>
        <begin position="128"/>
        <end position="148"/>
    </location>
</feature>
<reference evidence="2 3" key="1">
    <citation type="submission" date="2019-01" db="EMBL/GenBank/DDBJ databases">
        <title>Lactibacter flavus gen. nov., sp. nov., a novel bacterium of the family Propionibacteriaceae isolated from raw milk and dairy products.</title>
        <authorList>
            <person name="Huptas C."/>
            <person name="Wenning M."/>
            <person name="Breitenwieser F."/>
            <person name="Doll E."/>
            <person name="Von Neubeck M."/>
            <person name="Busse H.-J."/>
            <person name="Scherer S."/>
        </authorList>
    </citation>
    <scope>NUCLEOTIDE SEQUENCE [LARGE SCALE GENOMIC DNA]</scope>
    <source>
        <strain evidence="2 3">KCTC 33808</strain>
    </source>
</reference>
<comment type="caution">
    <text evidence="2">The sequence shown here is derived from an EMBL/GenBank/DDBJ whole genome shotgun (WGS) entry which is preliminary data.</text>
</comment>
<evidence type="ECO:0000256" key="1">
    <source>
        <dbReference type="SAM" id="Phobius"/>
    </source>
</evidence>
<accession>A0A4V2JS88</accession>
<name>A0A4V2JS88_9ACTN</name>
<feature type="transmembrane region" description="Helical" evidence="1">
    <location>
        <begin position="102"/>
        <end position="121"/>
    </location>
</feature>
<dbReference type="AlphaFoldDB" id="A0A4V2JS88"/>
<evidence type="ECO:0000313" key="3">
    <source>
        <dbReference type="Proteomes" id="UP000292373"/>
    </source>
</evidence>
<keyword evidence="3" id="KW-1185">Reference proteome</keyword>
<dbReference type="RefSeq" id="WP_131169463.1">
    <property type="nucleotide sequence ID" value="NZ_SDMQ01000014.1"/>
</dbReference>
<gene>
    <name evidence="2" type="ORF">ET989_12430</name>
</gene>
<dbReference type="EMBL" id="SDMQ01000014">
    <property type="protein sequence ID" value="TBT83103.1"/>
    <property type="molecule type" value="Genomic_DNA"/>
</dbReference>
<evidence type="ECO:0000313" key="2">
    <source>
        <dbReference type="EMBL" id="TBT83103.1"/>
    </source>
</evidence>
<keyword evidence="1" id="KW-0472">Membrane</keyword>
<feature type="transmembrane region" description="Helical" evidence="1">
    <location>
        <begin position="50"/>
        <end position="69"/>
    </location>
</feature>
<dbReference type="Proteomes" id="UP000292373">
    <property type="component" value="Unassembled WGS sequence"/>
</dbReference>
<feature type="transmembrane region" description="Helical" evidence="1">
    <location>
        <begin position="12"/>
        <end position="38"/>
    </location>
</feature>
<keyword evidence="1" id="KW-0812">Transmembrane</keyword>
<protein>
    <submittedName>
        <fullName evidence="2">Uncharacterized protein</fullName>
    </submittedName>
</protein>